<dbReference type="PANTHER" id="PTHR11941:SF54">
    <property type="entry name" value="ENOYL-COA HYDRATASE, MITOCHONDRIAL"/>
    <property type="match status" value="1"/>
</dbReference>
<organism evidence="3 4">
    <name type="scientific">Ottowia thiooxydans</name>
    <dbReference type="NCBI Taxonomy" id="219182"/>
    <lineage>
        <taxon>Bacteria</taxon>
        <taxon>Pseudomonadati</taxon>
        <taxon>Pseudomonadota</taxon>
        <taxon>Betaproteobacteria</taxon>
        <taxon>Burkholderiales</taxon>
        <taxon>Comamonadaceae</taxon>
        <taxon>Ottowia</taxon>
    </lineage>
</organism>
<dbReference type="SUPFAM" id="SSF52096">
    <property type="entry name" value="ClpP/crotonase"/>
    <property type="match status" value="1"/>
</dbReference>
<dbReference type="Gene3D" id="1.10.12.10">
    <property type="entry name" value="Lyase 2-enoyl-coa Hydratase, Chain A, domain 2"/>
    <property type="match status" value="1"/>
</dbReference>
<dbReference type="CDD" id="cd06558">
    <property type="entry name" value="crotonase-like"/>
    <property type="match status" value="1"/>
</dbReference>
<gene>
    <name evidence="3" type="ORF">ABIE13_000855</name>
</gene>
<sequence length="259" mass="28295">MTSGRVTLTRTGTTAHLLFDRPEARNALTWDMYEQLHAHCQTLNADESVRCAVLRGAGEQAFIAGTDIAQFLDFKTPEQGLQYEAQGEKYIAAVETLRMPTIAVVQGWAIGGGLAIAGVCDLRVATPDSRFGMPIARTLGNCLSNRNYARLAAGLGAARVKRMLMLADMIGAQEALECGFVSELIVADQLDARVEELTKRIAEHAPLSMWAGKESLRRLAHEEDAGKDDDLIARCYGSQDFHAGVAAFVDKRRANWEGR</sequence>
<proteinExistence type="inferred from homology"/>
<evidence type="ECO:0000256" key="1">
    <source>
        <dbReference type="ARBA" id="ARBA00005254"/>
    </source>
</evidence>
<dbReference type="GO" id="GO:0004300">
    <property type="term" value="F:enoyl-CoA hydratase activity"/>
    <property type="evidence" value="ECO:0007669"/>
    <property type="project" value="UniProtKB-EC"/>
</dbReference>
<dbReference type="InterPro" id="IPR029045">
    <property type="entry name" value="ClpP/crotonase-like_dom_sf"/>
</dbReference>
<keyword evidence="2 3" id="KW-0456">Lyase</keyword>
<keyword evidence="4" id="KW-1185">Reference proteome</keyword>
<reference evidence="3 4" key="1">
    <citation type="submission" date="2024-06" db="EMBL/GenBank/DDBJ databases">
        <title>Sorghum-associated microbial communities from plants grown in Nebraska, USA.</title>
        <authorList>
            <person name="Schachtman D."/>
        </authorList>
    </citation>
    <scope>NUCLEOTIDE SEQUENCE [LARGE SCALE GENOMIC DNA]</scope>
    <source>
        <strain evidence="3 4">2709</strain>
    </source>
</reference>
<comment type="similarity">
    <text evidence="1">Belongs to the enoyl-CoA hydratase/isomerase family.</text>
</comment>
<name>A0ABV2Q401_9BURK</name>
<dbReference type="PANTHER" id="PTHR11941">
    <property type="entry name" value="ENOYL-COA HYDRATASE-RELATED"/>
    <property type="match status" value="1"/>
</dbReference>
<comment type="caution">
    <text evidence="3">The sequence shown here is derived from an EMBL/GenBank/DDBJ whole genome shotgun (WGS) entry which is preliminary data.</text>
</comment>
<evidence type="ECO:0000313" key="4">
    <source>
        <dbReference type="Proteomes" id="UP001549320"/>
    </source>
</evidence>
<dbReference type="Proteomes" id="UP001549320">
    <property type="component" value="Unassembled WGS sequence"/>
</dbReference>
<evidence type="ECO:0000256" key="2">
    <source>
        <dbReference type="ARBA" id="ARBA00023239"/>
    </source>
</evidence>
<dbReference type="Gene3D" id="3.90.226.10">
    <property type="entry name" value="2-enoyl-CoA Hydratase, Chain A, domain 1"/>
    <property type="match status" value="1"/>
</dbReference>
<dbReference type="Pfam" id="PF00378">
    <property type="entry name" value="ECH_1"/>
    <property type="match status" value="1"/>
</dbReference>
<dbReference type="EC" id="4.2.1.17" evidence="3"/>
<dbReference type="InterPro" id="IPR014748">
    <property type="entry name" value="Enoyl-CoA_hydra_C"/>
</dbReference>
<accession>A0ABV2Q401</accession>
<dbReference type="EMBL" id="JBEPSH010000002">
    <property type="protein sequence ID" value="MET4575755.1"/>
    <property type="molecule type" value="Genomic_DNA"/>
</dbReference>
<protein>
    <submittedName>
        <fullName evidence="3">Enoyl-CoA hydratase</fullName>
        <ecNumber evidence="3">4.2.1.17</ecNumber>
    </submittedName>
</protein>
<dbReference type="NCBIfam" id="NF004796">
    <property type="entry name" value="PRK06144.1"/>
    <property type="match status" value="1"/>
</dbReference>
<dbReference type="InterPro" id="IPR001753">
    <property type="entry name" value="Enoyl-CoA_hydra/iso"/>
</dbReference>
<evidence type="ECO:0000313" key="3">
    <source>
        <dbReference type="EMBL" id="MET4575755.1"/>
    </source>
</evidence>
<dbReference type="RefSeq" id="WP_354441416.1">
    <property type="nucleotide sequence ID" value="NZ_JBEPSH010000002.1"/>
</dbReference>